<dbReference type="InterPro" id="IPR012340">
    <property type="entry name" value="NA-bd_OB-fold"/>
</dbReference>
<evidence type="ECO:0000256" key="4">
    <source>
        <dbReference type="ARBA" id="ARBA00023172"/>
    </source>
</evidence>
<dbReference type="GO" id="GO:0006310">
    <property type="term" value="P:DNA recombination"/>
    <property type="evidence" value="ECO:0007669"/>
    <property type="project" value="UniProtKB-KW"/>
</dbReference>
<dbReference type="NCBIfam" id="TIGR00613">
    <property type="entry name" value="reco"/>
    <property type="match status" value="1"/>
</dbReference>
<organism evidence="8">
    <name type="scientific">marine metagenome</name>
    <dbReference type="NCBI Taxonomy" id="408172"/>
    <lineage>
        <taxon>unclassified sequences</taxon>
        <taxon>metagenomes</taxon>
        <taxon>ecological metagenomes</taxon>
    </lineage>
</organism>
<feature type="non-terminal residue" evidence="8">
    <location>
        <position position="193"/>
    </location>
</feature>
<dbReference type="Gene3D" id="2.40.50.140">
    <property type="entry name" value="Nucleic acid-binding proteins"/>
    <property type="match status" value="1"/>
</dbReference>
<keyword evidence="4" id="KW-0233">DNA recombination</keyword>
<sequence>MFNLGEADRIVTLLTPNYGIIRAVAKGVRKPNSRIGGHLDILNKINAYVRIGENLNNLSQADTIDGYSGIKQNLKKISLCFYILELSEKFSVENDPNNNIYQLLEEVLESIKSVENDELLIRWFEIKLLISAGFLPELYNCLISGKKLKEGDHVFSFNEGGLIDYHYYSESLNHSIILKKTIKATRFLVDNNW</sequence>
<protein>
    <recommendedName>
        <fullName evidence="2">DNA repair protein RecO</fullName>
    </recommendedName>
    <alternativeName>
        <fullName evidence="6">Recombination protein O</fullName>
    </alternativeName>
</protein>
<dbReference type="GO" id="GO:0043590">
    <property type="term" value="C:bacterial nucleoid"/>
    <property type="evidence" value="ECO:0007669"/>
    <property type="project" value="TreeGrafter"/>
</dbReference>
<evidence type="ECO:0000256" key="2">
    <source>
        <dbReference type="ARBA" id="ARBA00021310"/>
    </source>
</evidence>
<comment type="similarity">
    <text evidence="1">Belongs to the RecO family.</text>
</comment>
<evidence type="ECO:0000256" key="1">
    <source>
        <dbReference type="ARBA" id="ARBA00007452"/>
    </source>
</evidence>
<dbReference type="GO" id="GO:0006302">
    <property type="term" value="P:double-strand break repair"/>
    <property type="evidence" value="ECO:0007669"/>
    <property type="project" value="TreeGrafter"/>
</dbReference>
<accession>A0A383D469</accession>
<dbReference type="AlphaFoldDB" id="A0A383D469"/>
<dbReference type="PANTHER" id="PTHR33991:SF1">
    <property type="entry name" value="DNA REPAIR PROTEIN RECO"/>
    <property type="match status" value="1"/>
</dbReference>
<dbReference type="PANTHER" id="PTHR33991">
    <property type="entry name" value="DNA REPAIR PROTEIN RECO"/>
    <property type="match status" value="1"/>
</dbReference>
<evidence type="ECO:0000259" key="7">
    <source>
        <dbReference type="Pfam" id="PF11967"/>
    </source>
</evidence>
<keyword evidence="5" id="KW-0234">DNA repair</keyword>
<dbReference type="InterPro" id="IPR003717">
    <property type="entry name" value="RecO"/>
</dbReference>
<feature type="domain" description="DNA replication/recombination mediator RecO N-terminal" evidence="7">
    <location>
        <begin position="3"/>
        <end position="67"/>
    </location>
</feature>
<gene>
    <name evidence="8" type="ORF">METZ01_LOCUS492180</name>
</gene>
<dbReference type="EMBL" id="UINC01214203">
    <property type="protein sequence ID" value="SVE39326.1"/>
    <property type="molecule type" value="Genomic_DNA"/>
</dbReference>
<evidence type="ECO:0000313" key="8">
    <source>
        <dbReference type="EMBL" id="SVE39326.1"/>
    </source>
</evidence>
<evidence type="ECO:0000256" key="6">
    <source>
        <dbReference type="ARBA" id="ARBA00033409"/>
    </source>
</evidence>
<evidence type="ECO:0000256" key="3">
    <source>
        <dbReference type="ARBA" id="ARBA00022763"/>
    </source>
</evidence>
<dbReference type="Gene3D" id="1.20.1440.120">
    <property type="entry name" value="Recombination protein O, C-terminal domain"/>
    <property type="match status" value="1"/>
</dbReference>
<dbReference type="Pfam" id="PF02565">
    <property type="entry name" value="RecO_C"/>
    <property type="match status" value="1"/>
</dbReference>
<name>A0A383D469_9ZZZZ</name>
<dbReference type="InterPro" id="IPR022572">
    <property type="entry name" value="DNA_rep/recomb_RecO_N"/>
</dbReference>
<keyword evidence="3" id="KW-0227">DNA damage</keyword>
<dbReference type="InterPro" id="IPR042242">
    <property type="entry name" value="RecO_C"/>
</dbReference>
<proteinExistence type="inferred from homology"/>
<dbReference type="InterPro" id="IPR037278">
    <property type="entry name" value="ARFGAP/RecO"/>
</dbReference>
<dbReference type="HAMAP" id="MF_00201">
    <property type="entry name" value="RecO"/>
    <property type="match status" value="1"/>
</dbReference>
<dbReference type="SUPFAM" id="SSF57863">
    <property type="entry name" value="ArfGap/RecO-like zinc finger"/>
    <property type="match status" value="1"/>
</dbReference>
<evidence type="ECO:0000256" key="5">
    <source>
        <dbReference type="ARBA" id="ARBA00023204"/>
    </source>
</evidence>
<dbReference type="SUPFAM" id="SSF50249">
    <property type="entry name" value="Nucleic acid-binding proteins"/>
    <property type="match status" value="1"/>
</dbReference>
<dbReference type="Pfam" id="PF11967">
    <property type="entry name" value="RecO_N"/>
    <property type="match status" value="1"/>
</dbReference>
<reference evidence="8" key="1">
    <citation type="submission" date="2018-05" db="EMBL/GenBank/DDBJ databases">
        <authorList>
            <person name="Lanie J.A."/>
            <person name="Ng W.-L."/>
            <person name="Kazmierczak K.M."/>
            <person name="Andrzejewski T.M."/>
            <person name="Davidsen T.M."/>
            <person name="Wayne K.J."/>
            <person name="Tettelin H."/>
            <person name="Glass J.I."/>
            <person name="Rusch D."/>
            <person name="Podicherti R."/>
            <person name="Tsui H.-C.T."/>
            <person name="Winkler M.E."/>
        </authorList>
    </citation>
    <scope>NUCLEOTIDE SEQUENCE</scope>
</reference>